<dbReference type="InterPro" id="IPR027417">
    <property type="entry name" value="P-loop_NTPase"/>
</dbReference>
<keyword evidence="2" id="KW-1185">Reference proteome</keyword>
<evidence type="ECO:0008006" key="3">
    <source>
        <dbReference type="Google" id="ProtNLM"/>
    </source>
</evidence>
<dbReference type="AlphaFoldDB" id="A0A2M9H6H4"/>
<accession>A0A2M9H6H4</accession>
<protein>
    <recommendedName>
        <fullName evidence="3">Cobalamin biosynthesis protein CobQ</fullName>
    </recommendedName>
</protein>
<organism evidence="1 2">
    <name type="scientific">Bifidobacterium primatium</name>
    <dbReference type="NCBI Taxonomy" id="2045438"/>
    <lineage>
        <taxon>Bacteria</taxon>
        <taxon>Bacillati</taxon>
        <taxon>Actinomycetota</taxon>
        <taxon>Actinomycetes</taxon>
        <taxon>Bifidobacteriales</taxon>
        <taxon>Bifidobacteriaceae</taxon>
        <taxon>Bifidobacterium</taxon>
    </lineage>
</organism>
<dbReference type="EMBL" id="PEBI01000005">
    <property type="protein sequence ID" value="PJM72410.1"/>
    <property type="molecule type" value="Genomic_DNA"/>
</dbReference>
<name>A0A2M9H6H4_9BIFI</name>
<reference evidence="1 2" key="1">
    <citation type="submission" date="2017-10" db="EMBL/GenBank/DDBJ databases">
        <title>Draft genome sequences of strains TRE 1, TRE 9, TRE H and TRI 7, isolated from tamarins, belonging to four potential novel Bifidobacterium species.</title>
        <authorList>
            <person name="Mattarelli P."/>
            <person name="Modesto M."/>
            <person name="Puglisi E."/>
            <person name="Morelli L."/>
            <person name="Spezio C."/>
            <person name="Bonetti A."/>
            <person name="Sandri C."/>
        </authorList>
    </citation>
    <scope>NUCLEOTIDE SEQUENCE [LARGE SCALE GENOMIC DNA]</scope>
    <source>
        <strain evidence="2">TRE1</strain>
    </source>
</reference>
<comment type="caution">
    <text evidence="1">The sequence shown here is derived from an EMBL/GenBank/DDBJ whole genome shotgun (WGS) entry which is preliminary data.</text>
</comment>
<gene>
    <name evidence="1" type="ORF">CS006_09750</name>
</gene>
<evidence type="ECO:0000313" key="1">
    <source>
        <dbReference type="EMBL" id="PJM72410.1"/>
    </source>
</evidence>
<dbReference type="Proteomes" id="UP000229095">
    <property type="component" value="Unassembled WGS sequence"/>
</dbReference>
<evidence type="ECO:0000313" key="2">
    <source>
        <dbReference type="Proteomes" id="UP000229095"/>
    </source>
</evidence>
<proteinExistence type="predicted"/>
<sequence>MAQQIGAGLASANARGGAVLFFSPTGGAGVSVLAAMCSWSLTQRDRSCALVDLDLAAGGLDVLLGQEAEEGLRWSGISAPLGRIEPEALINELPKWDDVVVLAADPWNGGEPDWWEVEAALSALAENRDVLVFDAGHAAAWKDMPVAVHVMLVELSVLGLARARGMLRWLRGGGVDAVTSGLDDDMMRESVDAEGTATILVGIRPPVSSRAGAVSRREAEDYLKTSMIGVMKRDASLGKSILSGLGIARIPRKYRKLMNELCDRIEEACRHDRRRNR</sequence>
<dbReference type="Gene3D" id="3.40.50.300">
    <property type="entry name" value="P-loop containing nucleotide triphosphate hydrolases"/>
    <property type="match status" value="1"/>
</dbReference>
<dbReference type="SUPFAM" id="SSF52540">
    <property type="entry name" value="P-loop containing nucleoside triphosphate hydrolases"/>
    <property type="match status" value="1"/>
</dbReference>